<dbReference type="Pfam" id="PF00005">
    <property type="entry name" value="ABC_tran"/>
    <property type="match status" value="1"/>
</dbReference>
<dbReference type="AlphaFoldDB" id="A0AA45CR49"/>
<dbReference type="InterPro" id="IPR003439">
    <property type="entry name" value="ABC_transporter-like_ATP-bd"/>
</dbReference>
<keyword evidence="2" id="KW-0547">Nucleotide-binding</keyword>
<dbReference type="Proteomes" id="UP000248776">
    <property type="component" value="Unassembled WGS sequence"/>
</dbReference>
<feature type="domain" description="ABC transporter" evidence="1">
    <location>
        <begin position="23"/>
        <end position="45"/>
    </location>
</feature>
<dbReference type="Gene3D" id="3.40.50.300">
    <property type="entry name" value="P-loop containing nucleotide triphosphate hydrolases"/>
    <property type="match status" value="1"/>
</dbReference>
<dbReference type="EMBL" id="NSIW01000023">
    <property type="protein sequence ID" value="PZD55358.1"/>
    <property type="molecule type" value="Genomic_DNA"/>
</dbReference>
<accession>A0AA45CR49</accession>
<sequence>MTNITFSQVQKSFHKKLVLDIPDFQADSGEIISIVGGNGAGKSTFI</sequence>
<feature type="non-terminal residue" evidence="2">
    <location>
        <position position="46"/>
    </location>
</feature>
<comment type="caution">
    <text evidence="2">The sequence shown here is derived from an EMBL/GenBank/DDBJ whole genome shotgun (WGS) entry which is preliminary data.</text>
</comment>
<evidence type="ECO:0000313" key="3">
    <source>
        <dbReference type="Proteomes" id="UP000248776"/>
    </source>
</evidence>
<name>A0AA45CR49_STRSL</name>
<dbReference type="RefSeq" id="WP_142665452.1">
    <property type="nucleotide sequence ID" value="NZ_NSIW01000023.1"/>
</dbReference>
<protein>
    <submittedName>
        <fullName evidence="2">ABC transporter ATP-binding protein</fullName>
    </submittedName>
</protein>
<dbReference type="InterPro" id="IPR027417">
    <property type="entry name" value="P-loop_NTPase"/>
</dbReference>
<dbReference type="GO" id="GO:0016887">
    <property type="term" value="F:ATP hydrolysis activity"/>
    <property type="evidence" value="ECO:0007669"/>
    <property type="project" value="InterPro"/>
</dbReference>
<evidence type="ECO:0000259" key="1">
    <source>
        <dbReference type="Pfam" id="PF00005"/>
    </source>
</evidence>
<dbReference type="SUPFAM" id="SSF52540">
    <property type="entry name" value="P-loop containing nucleoside triphosphate hydrolases"/>
    <property type="match status" value="1"/>
</dbReference>
<proteinExistence type="predicted"/>
<gene>
    <name evidence="2" type="ORF">CKU37_11445</name>
</gene>
<keyword evidence="2" id="KW-0067">ATP-binding</keyword>
<dbReference type="GO" id="GO:0005524">
    <property type="term" value="F:ATP binding"/>
    <property type="evidence" value="ECO:0007669"/>
    <property type="project" value="UniProtKB-KW"/>
</dbReference>
<evidence type="ECO:0000313" key="2">
    <source>
        <dbReference type="EMBL" id="PZD55358.1"/>
    </source>
</evidence>
<reference evidence="2 3" key="1">
    <citation type="submission" date="2017-08" db="EMBL/GenBank/DDBJ databases">
        <title>Streptococcus salivarius strain HS0302 Genome.</title>
        <authorList>
            <person name="Smith J."/>
            <person name="Deng P."/>
            <person name="Geng M."/>
        </authorList>
    </citation>
    <scope>NUCLEOTIDE SEQUENCE [LARGE SCALE GENOMIC DNA]</scope>
    <source>
        <strain evidence="2 3">HS0302</strain>
    </source>
</reference>
<organism evidence="2 3">
    <name type="scientific">Streptococcus salivarius</name>
    <dbReference type="NCBI Taxonomy" id="1304"/>
    <lineage>
        <taxon>Bacteria</taxon>
        <taxon>Bacillati</taxon>
        <taxon>Bacillota</taxon>
        <taxon>Bacilli</taxon>
        <taxon>Lactobacillales</taxon>
        <taxon>Streptococcaceae</taxon>
        <taxon>Streptococcus</taxon>
    </lineage>
</organism>